<dbReference type="GeneID" id="56076454"/>
<protein>
    <submittedName>
        <fullName evidence="2">Uncharacterized protein</fullName>
    </submittedName>
</protein>
<organism evidence="2 3">
    <name type="scientific">Halosimplex rubrum</name>
    <dbReference type="NCBI Taxonomy" id="869889"/>
    <lineage>
        <taxon>Archaea</taxon>
        <taxon>Methanobacteriati</taxon>
        <taxon>Methanobacteriota</taxon>
        <taxon>Stenosarchaea group</taxon>
        <taxon>Halobacteria</taxon>
        <taxon>Halobacteriales</taxon>
        <taxon>Haloarculaceae</taxon>
        <taxon>Halosimplex</taxon>
    </lineage>
</organism>
<feature type="region of interest" description="Disordered" evidence="1">
    <location>
        <begin position="68"/>
        <end position="93"/>
    </location>
</feature>
<dbReference type="KEGG" id="hrr:HZS55_01285"/>
<evidence type="ECO:0000313" key="3">
    <source>
        <dbReference type="Proteomes" id="UP000509667"/>
    </source>
</evidence>
<reference evidence="2 3" key="1">
    <citation type="submission" date="2020-07" db="EMBL/GenBank/DDBJ databases">
        <title>Halosimplex pelagicum sp. nov. and Halosimplex rubrum sp. nov., isolated from salted brown alga Laminaria, and emended description of the genus Halosimplex.</title>
        <authorList>
            <person name="Cui H."/>
        </authorList>
    </citation>
    <scope>NUCLEOTIDE SEQUENCE [LARGE SCALE GENOMIC DNA]</scope>
    <source>
        <strain evidence="2 3">R27</strain>
    </source>
</reference>
<accession>A0A7D5P0F3</accession>
<sequence length="93" mass="10307">MAPGPYERVLETLEDLDARLAGLEVGYNETNASAAQEHVDQLGNFFESEPEHFVALRESVDRLVETEDSAHAAAAKEHADALRDRVEAQIDEE</sequence>
<dbReference type="OrthoDB" id="231168at2157"/>
<dbReference type="Proteomes" id="UP000509667">
    <property type="component" value="Chromosome"/>
</dbReference>
<dbReference type="RefSeq" id="WP_179909965.1">
    <property type="nucleotide sequence ID" value="NZ_CP058910.1"/>
</dbReference>
<dbReference type="AlphaFoldDB" id="A0A7D5P0F3"/>
<evidence type="ECO:0000256" key="1">
    <source>
        <dbReference type="SAM" id="MobiDB-lite"/>
    </source>
</evidence>
<name>A0A7D5P0F3_9EURY</name>
<proteinExistence type="predicted"/>
<dbReference type="EMBL" id="CP058910">
    <property type="protein sequence ID" value="QLH76021.1"/>
    <property type="molecule type" value="Genomic_DNA"/>
</dbReference>
<keyword evidence="3" id="KW-1185">Reference proteome</keyword>
<evidence type="ECO:0000313" key="2">
    <source>
        <dbReference type="EMBL" id="QLH76021.1"/>
    </source>
</evidence>
<gene>
    <name evidence="2" type="ORF">HZS55_01285</name>
</gene>